<dbReference type="InterPro" id="IPR038259">
    <property type="entry name" value="Tmem141_sf"/>
</dbReference>
<feature type="region of interest" description="Disordered" evidence="1">
    <location>
        <begin position="98"/>
        <end position="126"/>
    </location>
</feature>
<dbReference type="PANTHER" id="PTHR47229:SF1">
    <property type="entry name" value="TRANSMEMBRANE PROTEIN 141"/>
    <property type="match status" value="1"/>
</dbReference>
<dbReference type="InterPro" id="IPR026788">
    <property type="entry name" value="Tmem141"/>
</dbReference>
<proteinExistence type="evidence at transcript level"/>
<dbReference type="Pfam" id="PF15110">
    <property type="entry name" value="TMEM141"/>
    <property type="match status" value="1"/>
</dbReference>
<dbReference type="AlphaFoldDB" id="V9LJ70"/>
<organism evidence="2">
    <name type="scientific">Callorhinchus milii</name>
    <name type="common">Ghost shark</name>
    <dbReference type="NCBI Taxonomy" id="7868"/>
    <lineage>
        <taxon>Eukaryota</taxon>
        <taxon>Metazoa</taxon>
        <taxon>Chordata</taxon>
        <taxon>Craniata</taxon>
        <taxon>Vertebrata</taxon>
        <taxon>Chondrichthyes</taxon>
        <taxon>Holocephali</taxon>
        <taxon>Chimaeriformes</taxon>
        <taxon>Callorhinchidae</taxon>
        <taxon>Callorhinchus</taxon>
    </lineage>
</organism>
<dbReference type="Gene3D" id="1.10.3350.20">
    <property type="entry name" value="Tmem141 protein family"/>
    <property type="match status" value="1"/>
</dbReference>
<keyword evidence="2" id="KW-0472">Membrane</keyword>
<keyword evidence="2" id="KW-0812">Transmembrane</keyword>
<accession>V9LJ70</accession>
<evidence type="ECO:0000313" key="2">
    <source>
        <dbReference type="EMBL" id="AFP12909.1"/>
    </source>
</evidence>
<sequence length="126" mass="13553">MVNLGLSKVQPSVAAKHPGIEEYAACQSHAFLKGTMTFVLGASGCFIVQRMLSKKFALPLHWSILLSAVTGSLASYAVTRVETQKCSNLWVYLETGRMPGSSQPGQTDTRESWGGADKYVGGDIVK</sequence>
<evidence type="ECO:0000256" key="1">
    <source>
        <dbReference type="SAM" id="MobiDB-lite"/>
    </source>
</evidence>
<protein>
    <submittedName>
        <fullName evidence="2">Transmembrane protein 141-like protein</fullName>
    </submittedName>
</protein>
<dbReference type="EMBL" id="JW880392">
    <property type="protein sequence ID" value="AFP12909.1"/>
    <property type="molecule type" value="mRNA"/>
</dbReference>
<reference evidence="2" key="1">
    <citation type="journal article" date="2014" name="Nature">
        <title>Elephant shark genome provides unique insights into gnathostome evolution.</title>
        <authorList>
            <consortium name="International Elephant Shark Genome Sequencing Consortium"/>
            <person name="Venkatesh B."/>
            <person name="Lee A.P."/>
            <person name="Ravi V."/>
            <person name="Maurya A.K."/>
            <person name="Lian M.M."/>
            <person name="Swann J.B."/>
            <person name="Ohta Y."/>
            <person name="Flajnik M.F."/>
            <person name="Sutoh Y."/>
            <person name="Kasahara M."/>
            <person name="Hoon S."/>
            <person name="Gangu V."/>
            <person name="Roy S.W."/>
            <person name="Irimia M."/>
            <person name="Korzh V."/>
            <person name="Kondrychyn I."/>
            <person name="Lim Z.W."/>
            <person name="Tay B.H."/>
            <person name="Tohari S."/>
            <person name="Kong K.W."/>
            <person name="Ho S."/>
            <person name="Lorente-Galdos B."/>
            <person name="Quilez J."/>
            <person name="Marques-Bonet T."/>
            <person name="Raney B.J."/>
            <person name="Ingham P.W."/>
            <person name="Tay A."/>
            <person name="Hillier L.W."/>
            <person name="Minx P."/>
            <person name="Boehm T."/>
            <person name="Wilson R.K."/>
            <person name="Brenner S."/>
            <person name="Warren W.C."/>
        </authorList>
    </citation>
    <scope>NUCLEOTIDE SEQUENCE</scope>
    <source>
        <tissue evidence="2">Testis</tissue>
    </source>
</reference>
<name>V9LJ70_CALMI</name>
<dbReference type="PANTHER" id="PTHR47229">
    <property type="entry name" value="TRANSMEMBRANE PROTEIN 141"/>
    <property type="match status" value="1"/>
</dbReference>